<accession>A0A562JL24</accession>
<dbReference type="Pfam" id="PF02674">
    <property type="entry name" value="Colicin_V"/>
    <property type="match status" value="2"/>
</dbReference>
<feature type="transmembrane region" description="Helical" evidence="5">
    <location>
        <begin position="122"/>
        <end position="145"/>
    </location>
</feature>
<evidence type="ECO:0000256" key="4">
    <source>
        <dbReference type="ARBA" id="ARBA00023136"/>
    </source>
</evidence>
<evidence type="ECO:0000256" key="2">
    <source>
        <dbReference type="ARBA" id="ARBA00022692"/>
    </source>
</evidence>
<dbReference type="RefSeq" id="WP_145079586.1">
    <property type="nucleotide sequence ID" value="NZ_JAYFNS010000026.1"/>
</dbReference>
<dbReference type="PANTHER" id="PTHR37306:SF1">
    <property type="entry name" value="COLICIN V PRODUCTION PROTEIN"/>
    <property type="match status" value="1"/>
</dbReference>
<evidence type="ECO:0000256" key="3">
    <source>
        <dbReference type="ARBA" id="ARBA00022989"/>
    </source>
</evidence>
<dbReference type="EMBL" id="VLKH01000001">
    <property type="protein sequence ID" value="TWH83929.1"/>
    <property type="molecule type" value="Genomic_DNA"/>
</dbReference>
<feature type="transmembrane region" description="Helical" evidence="5">
    <location>
        <begin position="157"/>
        <end position="177"/>
    </location>
</feature>
<keyword evidence="3 5" id="KW-1133">Transmembrane helix</keyword>
<comment type="subcellular location">
    <subcellularLocation>
        <location evidence="1">Membrane</location>
        <topology evidence="1">Multi-pass membrane protein</topology>
    </subcellularLocation>
</comment>
<dbReference type="GO" id="GO:0016020">
    <property type="term" value="C:membrane"/>
    <property type="evidence" value="ECO:0007669"/>
    <property type="project" value="UniProtKB-SubCell"/>
</dbReference>
<dbReference type="InterPro" id="IPR003825">
    <property type="entry name" value="Colicin-V_CvpA"/>
</dbReference>
<organism evidence="6 7">
    <name type="scientific">Sedimentibacter saalensis</name>
    <dbReference type="NCBI Taxonomy" id="130788"/>
    <lineage>
        <taxon>Bacteria</taxon>
        <taxon>Bacillati</taxon>
        <taxon>Bacillota</taxon>
        <taxon>Tissierellia</taxon>
        <taxon>Sedimentibacter</taxon>
    </lineage>
</organism>
<evidence type="ECO:0000256" key="5">
    <source>
        <dbReference type="SAM" id="Phobius"/>
    </source>
</evidence>
<evidence type="ECO:0000313" key="6">
    <source>
        <dbReference type="EMBL" id="TWH83929.1"/>
    </source>
</evidence>
<dbReference type="PANTHER" id="PTHR37306">
    <property type="entry name" value="COLICIN V PRODUCTION PROTEIN"/>
    <property type="match status" value="1"/>
</dbReference>
<proteinExistence type="predicted"/>
<dbReference type="OrthoDB" id="2083110at2"/>
<keyword evidence="7" id="KW-1185">Reference proteome</keyword>
<evidence type="ECO:0000256" key="1">
    <source>
        <dbReference type="ARBA" id="ARBA00004141"/>
    </source>
</evidence>
<name>A0A562JL24_9FIRM</name>
<comment type="caution">
    <text evidence="6">The sequence shown here is derived from an EMBL/GenBank/DDBJ whole genome shotgun (WGS) entry which is preliminary data.</text>
</comment>
<gene>
    <name evidence="6" type="ORF">LY60_00551</name>
</gene>
<reference evidence="6 7" key="1">
    <citation type="submission" date="2019-07" db="EMBL/GenBank/DDBJ databases">
        <title>Genomic Encyclopedia of Type Strains, Phase I: the one thousand microbial genomes (KMG-I) project.</title>
        <authorList>
            <person name="Kyrpides N."/>
        </authorList>
    </citation>
    <scope>NUCLEOTIDE SEQUENCE [LARGE SCALE GENOMIC DNA]</scope>
    <source>
        <strain evidence="6 7">DSM 13558</strain>
    </source>
</reference>
<evidence type="ECO:0000313" key="7">
    <source>
        <dbReference type="Proteomes" id="UP000315343"/>
    </source>
</evidence>
<keyword evidence="2 5" id="KW-0812">Transmembrane</keyword>
<keyword evidence="4 5" id="KW-0472">Membrane</keyword>
<dbReference type="GO" id="GO:0009403">
    <property type="term" value="P:toxin biosynthetic process"/>
    <property type="evidence" value="ECO:0007669"/>
    <property type="project" value="InterPro"/>
</dbReference>
<dbReference type="Proteomes" id="UP000315343">
    <property type="component" value="Unassembled WGS sequence"/>
</dbReference>
<dbReference type="AlphaFoldDB" id="A0A562JL24"/>
<sequence length="221" mass="25066">MNFIDILIVIFVVYSCFQGYRRGFIKTLFDTLGTIVAFFVSKEFYYIVESFLLNNTKLFVKIHDFFESKLSSSIVETFKNPDHLPAELQNVVSNILNSGTVKQVDTFSLFVDNISLITIRSISFIITFLIIYVALVVLSNLINVIFKLPLLNLTNRIFGGATGILKSAVILYLVFALSSPIISFMQDSSLSQSVLNSESSKIFYDNNILLNYLSYKGFYNN</sequence>
<protein>
    <submittedName>
        <fullName evidence="6">Colicin V production protein</fullName>
    </submittedName>
</protein>